<proteinExistence type="predicted"/>
<dbReference type="Pfam" id="PF08282">
    <property type="entry name" value="Hydrolase_3"/>
    <property type="match status" value="1"/>
</dbReference>
<dbReference type="AlphaFoldDB" id="A0A084JN90"/>
<organism evidence="1 2">
    <name type="scientific">Lacrimispora celerecrescens</name>
    <dbReference type="NCBI Taxonomy" id="29354"/>
    <lineage>
        <taxon>Bacteria</taxon>
        <taxon>Bacillati</taxon>
        <taxon>Bacillota</taxon>
        <taxon>Clostridia</taxon>
        <taxon>Lachnospirales</taxon>
        <taxon>Lachnospiraceae</taxon>
        <taxon>Lacrimispora</taxon>
    </lineage>
</organism>
<dbReference type="GO" id="GO:0000287">
    <property type="term" value="F:magnesium ion binding"/>
    <property type="evidence" value="ECO:0007669"/>
    <property type="project" value="TreeGrafter"/>
</dbReference>
<dbReference type="SFLD" id="SFLDG01140">
    <property type="entry name" value="C2.B:_Phosphomannomutase_and_P"/>
    <property type="match status" value="1"/>
</dbReference>
<dbReference type="GO" id="GO:0016791">
    <property type="term" value="F:phosphatase activity"/>
    <property type="evidence" value="ECO:0007669"/>
    <property type="project" value="TreeGrafter"/>
</dbReference>
<dbReference type="GO" id="GO:0005829">
    <property type="term" value="C:cytosol"/>
    <property type="evidence" value="ECO:0007669"/>
    <property type="project" value="TreeGrafter"/>
</dbReference>
<sequence>MSENRKALFFDIDGTLFSEVNRNVPESAKEAILQARKNGHLVFINSGRTDCLIGSIKELIRVDGYCCGCGTRIIAEDQVLFSASIPHEQGLEIKRIIQEYDLDGVLEGTESCYFRKGISRLPQVERMKEIVEREGNLSPYSWDEDCYNFDKFCVFADEKSDLKGFSRALGLDFEIIDRGNGFYECVPSQYSKATAIELVIKHYGIALEDAYVFGDSTNDLSMFEYAKNCILMGHHSVELEPYATFYTKNVEDDGVAYAMKKLGLA</sequence>
<accession>A0A084JN90</accession>
<name>A0A084JN90_9FIRM</name>
<evidence type="ECO:0000313" key="2">
    <source>
        <dbReference type="Proteomes" id="UP000028525"/>
    </source>
</evidence>
<gene>
    <name evidence="1" type="ORF">IO98_08875</name>
</gene>
<dbReference type="PANTHER" id="PTHR10000">
    <property type="entry name" value="PHOSPHOSERINE PHOSPHATASE"/>
    <property type="match status" value="1"/>
</dbReference>
<comment type="caution">
    <text evidence="1">The sequence shown here is derived from an EMBL/GenBank/DDBJ whole genome shotgun (WGS) entry which is preliminary data.</text>
</comment>
<dbReference type="EMBL" id="JPME01000011">
    <property type="protein sequence ID" value="KEZ90424.1"/>
    <property type="molecule type" value="Genomic_DNA"/>
</dbReference>
<dbReference type="STRING" id="29354.IO98_08875"/>
<reference evidence="1 2" key="1">
    <citation type="submission" date="2014-07" db="EMBL/GenBank/DDBJ databases">
        <title>Draft genome of Clostridium celerecrescens 152B isolated from sediments associated with methane hydrate from Krishna Godavari basin.</title>
        <authorList>
            <person name="Honkalas V.S."/>
            <person name="Dabir A.P."/>
            <person name="Arora P."/>
            <person name="Dhakephalkar P.K."/>
        </authorList>
    </citation>
    <scope>NUCLEOTIDE SEQUENCE [LARGE SCALE GENOMIC DNA]</scope>
    <source>
        <strain evidence="1 2">152B</strain>
    </source>
</reference>
<dbReference type="Proteomes" id="UP000028525">
    <property type="component" value="Unassembled WGS sequence"/>
</dbReference>
<dbReference type="InterPro" id="IPR023214">
    <property type="entry name" value="HAD_sf"/>
</dbReference>
<dbReference type="SFLD" id="SFLDS00003">
    <property type="entry name" value="Haloacid_Dehalogenase"/>
    <property type="match status" value="1"/>
</dbReference>
<keyword evidence="1" id="KW-0378">Hydrolase</keyword>
<keyword evidence="2" id="KW-1185">Reference proteome</keyword>
<dbReference type="Gene3D" id="3.40.50.1000">
    <property type="entry name" value="HAD superfamily/HAD-like"/>
    <property type="match status" value="1"/>
</dbReference>
<protein>
    <submittedName>
        <fullName evidence="1">Hydrolase</fullName>
    </submittedName>
</protein>
<dbReference type="RefSeq" id="WP_038280225.1">
    <property type="nucleotide sequence ID" value="NZ_JPME01000011.1"/>
</dbReference>
<dbReference type="PANTHER" id="PTHR10000:SF25">
    <property type="entry name" value="PHOSPHATASE YKRA-RELATED"/>
    <property type="match status" value="1"/>
</dbReference>
<dbReference type="NCBIfam" id="TIGR01484">
    <property type="entry name" value="HAD-SF-IIB"/>
    <property type="match status" value="1"/>
</dbReference>
<dbReference type="InterPro" id="IPR036412">
    <property type="entry name" value="HAD-like_sf"/>
</dbReference>
<dbReference type="Gene3D" id="3.30.1240.10">
    <property type="match status" value="1"/>
</dbReference>
<dbReference type="SUPFAM" id="SSF56784">
    <property type="entry name" value="HAD-like"/>
    <property type="match status" value="1"/>
</dbReference>
<evidence type="ECO:0000313" key="1">
    <source>
        <dbReference type="EMBL" id="KEZ90424.1"/>
    </source>
</evidence>
<dbReference type="InterPro" id="IPR006379">
    <property type="entry name" value="HAD-SF_hydro_IIB"/>
</dbReference>
<dbReference type="OrthoDB" id="9810101at2"/>